<evidence type="ECO:0000256" key="1">
    <source>
        <dbReference type="ARBA" id="ARBA00023235"/>
    </source>
</evidence>
<dbReference type="Gene3D" id="1.50.10.20">
    <property type="match status" value="1"/>
</dbReference>
<keyword evidence="1" id="KW-0413">Isomerase</keyword>
<comment type="caution">
    <text evidence="4">The sequence shown here is derived from an EMBL/GenBank/DDBJ whole genome shotgun (WGS) entry which is preliminary data.</text>
</comment>
<dbReference type="EMBL" id="JAEACU010000007">
    <property type="protein sequence ID" value="KAH7521898.1"/>
    <property type="molecule type" value="Genomic_DNA"/>
</dbReference>
<dbReference type="Proteomes" id="UP000813462">
    <property type="component" value="Unassembled WGS sequence"/>
</dbReference>
<feature type="domain" description="Squalene cyclase N-terminal" evidence="3">
    <location>
        <begin position="131"/>
        <end position="328"/>
    </location>
</feature>
<feature type="domain" description="KIB1-4 beta-propeller" evidence="2">
    <location>
        <begin position="358"/>
        <end position="521"/>
    </location>
</feature>
<proteinExistence type="predicted"/>
<accession>A0A978V3G5</accession>
<dbReference type="GO" id="GO:0016104">
    <property type="term" value="P:triterpenoid biosynthetic process"/>
    <property type="evidence" value="ECO:0007669"/>
    <property type="project" value="InterPro"/>
</dbReference>
<dbReference type="Pfam" id="PF13249">
    <property type="entry name" value="SQHop_cyclase_N"/>
    <property type="match status" value="1"/>
</dbReference>
<dbReference type="GO" id="GO:0005811">
    <property type="term" value="C:lipid droplet"/>
    <property type="evidence" value="ECO:0007669"/>
    <property type="project" value="InterPro"/>
</dbReference>
<evidence type="ECO:0000313" key="5">
    <source>
        <dbReference type="Proteomes" id="UP000813462"/>
    </source>
</evidence>
<organism evidence="4 5">
    <name type="scientific">Ziziphus jujuba var. spinosa</name>
    <dbReference type="NCBI Taxonomy" id="714518"/>
    <lineage>
        <taxon>Eukaryota</taxon>
        <taxon>Viridiplantae</taxon>
        <taxon>Streptophyta</taxon>
        <taxon>Embryophyta</taxon>
        <taxon>Tracheophyta</taxon>
        <taxon>Spermatophyta</taxon>
        <taxon>Magnoliopsida</taxon>
        <taxon>eudicotyledons</taxon>
        <taxon>Gunneridae</taxon>
        <taxon>Pentapetalae</taxon>
        <taxon>rosids</taxon>
        <taxon>fabids</taxon>
        <taxon>Rosales</taxon>
        <taxon>Rhamnaceae</taxon>
        <taxon>Paliureae</taxon>
        <taxon>Ziziphus</taxon>
    </lineage>
</organism>
<evidence type="ECO:0008006" key="6">
    <source>
        <dbReference type="Google" id="ProtNLM"/>
    </source>
</evidence>
<evidence type="ECO:0000313" key="4">
    <source>
        <dbReference type="EMBL" id="KAH7521898.1"/>
    </source>
</evidence>
<name>A0A978V3G5_ZIZJJ</name>
<dbReference type="AlphaFoldDB" id="A0A978V3G5"/>
<dbReference type="Pfam" id="PF03478">
    <property type="entry name" value="Beta-prop_KIB1-4"/>
    <property type="match status" value="1"/>
</dbReference>
<dbReference type="PANTHER" id="PTHR11764:SF58">
    <property type="entry name" value="BETA-AMYRIN SYNTHASE-RELATED"/>
    <property type="match status" value="1"/>
</dbReference>
<dbReference type="PANTHER" id="PTHR11764">
    <property type="entry name" value="TERPENE CYCLASE/MUTASE FAMILY MEMBER"/>
    <property type="match status" value="1"/>
</dbReference>
<protein>
    <recommendedName>
        <fullName evidence="6">Beta-amyrin synthase-like</fullName>
    </recommendedName>
</protein>
<gene>
    <name evidence="4" type="ORF">FEM48_Zijuj07G0080800</name>
</gene>
<sequence length="578" mass="66872">MWKIKFGGSAEEPYLFSTNNFHGRQTWEYDADAGTPEERAQVEKARQYFYQNRYNVKPCSDHLCRFQLLREKEFKQSIPQEKIEDDDEKISYKTADATMRRAINFWSALQSPHGHWPALNAGVMFYVPPFNEDGGWGLHIEGPSMMMCTVLNYLAMRILGEGPDGGLNNACSRARKWILDRGGAMYSGSWGKTWMAILGVYDWEGSNPMPPEFWFHQTLVPLHPSKMFCYCRLTFMPMSYFYGKRFVGPVTPLIQQLREEIYNQPYNQIKWSRVRHFCAKEDNYYPHGRLQRLMWDGFYYVAEPLLNSRFFRRIREYAVQKAIDYIHYEDDNSRYITIGCVEKTNCSISFVLNFEDDSAREFSTLERGTTYHHKLAVSVNDGYFKSVTFYKDSILAACNGGIVSLEKINGGDTSDEKRHQSSLDIKICGELNPKLKKIYGSKGGFCLVESTKGDLLMVCQIDDSRHAFKIVELNGRFKHVPIANLDGHSLFVGKNHSILVLASKYPGCRPNSIYFSTASTEPWRLRHENNLKYEFKIQEFNLEDGSIRYYSTVETRTSFQNILAVAGPVPWIVPSMKF</sequence>
<dbReference type="SUPFAM" id="SSF48239">
    <property type="entry name" value="Terpenoid cyclases/Protein prenyltransferases"/>
    <property type="match status" value="1"/>
</dbReference>
<dbReference type="InterPro" id="IPR032697">
    <property type="entry name" value="SQ_cyclase_N"/>
</dbReference>
<dbReference type="InterPro" id="IPR005174">
    <property type="entry name" value="KIB1-4_b-propeller"/>
</dbReference>
<evidence type="ECO:0000259" key="3">
    <source>
        <dbReference type="Pfam" id="PF13249"/>
    </source>
</evidence>
<dbReference type="InterPro" id="IPR018333">
    <property type="entry name" value="Squalene_cyclase"/>
</dbReference>
<dbReference type="InterPro" id="IPR008930">
    <property type="entry name" value="Terpenoid_cyclase/PrenylTrfase"/>
</dbReference>
<reference evidence="4" key="1">
    <citation type="journal article" date="2021" name="Front. Plant Sci.">
        <title>Chromosome-Scale Genome Assembly for Chinese Sour Jujube and Insights Into Its Genome Evolution and Domestication Signature.</title>
        <authorList>
            <person name="Shen L.-Y."/>
            <person name="Luo H."/>
            <person name="Wang X.-L."/>
            <person name="Wang X.-M."/>
            <person name="Qiu X.-J."/>
            <person name="Liu H."/>
            <person name="Zhou S.-S."/>
            <person name="Jia K.-H."/>
            <person name="Nie S."/>
            <person name="Bao Y.-T."/>
            <person name="Zhang R.-G."/>
            <person name="Yun Q.-Z."/>
            <person name="Chai Y.-H."/>
            <person name="Lu J.-Y."/>
            <person name="Li Y."/>
            <person name="Zhao S.-W."/>
            <person name="Mao J.-F."/>
            <person name="Jia S.-G."/>
            <person name="Mao Y.-M."/>
        </authorList>
    </citation>
    <scope>NUCLEOTIDE SEQUENCE</scope>
    <source>
        <strain evidence="4">AT0</strain>
        <tissue evidence="4">Leaf</tissue>
    </source>
</reference>
<dbReference type="GO" id="GO:0042300">
    <property type="term" value="F:beta-amyrin synthase activity"/>
    <property type="evidence" value="ECO:0007669"/>
    <property type="project" value="TreeGrafter"/>
</dbReference>
<evidence type="ECO:0000259" key="2">
    <source>
        <dbReference type="Pfam" id="PF03478"/>
    </source>
</evidence>